<dbReference type="InterPro" id="IPR006860">
    <property type="entry name" value="FecR"/>
</dbReference>
<dbReference type="Gene3D" id="2.60.120.1440">
    <property type="match status" value="1"/>
</dbReference>
<keyword evidence="1" id="KW-1133">Transmembrane helix</keyword>
<accession>I0KEP7</accession>
<dbReference type="EMBL" id="HE796683">
    <property type="protein sequence ID" value="CCH02600.1"/>
    <property type="molecule type" value="Genomic_DNA"/>
</dbReference>
<dbReference type="PANTHER" id="PTHR30273">
    <property type="entry name" value="PERIPLASMIC SIGNAL SENSOR AND SIGMA FACTOR ACTIVATOR FECR-RELATED"/>
    <property type="match status" value="1"/>
</dbReference>
<name>I0KEP7_9BACT</name>
<protein>
    <submittedName>
        <fullName evidence="3">Anti-FecI sigma factor, FecR</fullName>
    </submittedName>
</protein>
<gene>
    <name evidence="3" type="ORF">FAES_4601</name>
</gene>
<keyword evidence="4" id="KW-1185">Reference proteome</keyword>
<dbReference type="eggNOG" id="COG3712">
    <property type="taxonomic scope" value="Bacteria"/>
</dbReference>
<dbReference type="PANTHER" id="PTHR30273:SF2">
    <property type="entry name" value="PROTEIN FECR"/>
    <property type="match status" value="1"/>
</dbReference>
<evidence type="ECO:0000313" key="3">
    <source>
        <dbReference type="EMBL" id="CCH02600.1"/>
    </source>
</evidence>
<evidence type="ECO:0000256" key="1">
    <source>
        <dbReference type="SAM" id="Phobius"/>
    </source>
</evidence>
<dbReference type="HOGENOM" id="CLU_050192_2_1_10"/>
<dbReference type="Proteomes" id="UP000011058">
    <property type="component" value="Chromosome"/>
</dbReference>
<dbReference type="OrthoDB" id="1523489at2"/>
<feature type="transmembrane region" description="Helical" evidence="1">
    <location>
        <begin position="102"/>
        <end position="124"/>
    </location>
</feature>
<reference evidence="3 4" key="1">
    <citation type="journal article" date="2012" name="J. Bacteriol.">
        <title>Genome Sequence of Fibrella aestuarina BUZ 2T, a Filamentous Marine Bacterium.</title>
        <authorList>
            <person name="Filippini M."/>
            <person name="Qi W."/>
            <person name="Blom J."/>
            <person name="Goesmann A."/>
            <person name="Smits T.H."/>
            <person name="Bagheri H.C."/>
        </authorList>
    </citation>
    <scope>NUCLEOTIDE SEQUENCE [LARGE SCALE GENOMIC DNA]</scope>
    <source>
        <strain evidence="4">BUZ 2T</strain>
    </source>
</reference>
<dbReference type="InterPro" id="IPR012373">
    <property type="entry name" value="Ferrdict_sens_TM"/>
</dbReference>
<dbReference type="RefSeq" id="WP_015333699.1">
    <property type="nucleotide sequence ID" value="NC_020054.1"/>
</dbReference>
<keyword evidence="1" id="KW-0812">Transmembrane</keyword>
<dbReference type="Pfam" id="PF04773">
    <property type="entry name" value="FecR"/>
    <property type="match status" value="1"/>
</dbReference>
<feature type="domain" description="FecR protein" evidence="2">
    <location>
        <begin position="133"/>
        <end position="240"/>
    </location>
</feature>
<dbReference type="GO" id="GO:0016989">
    <property type="term" value="F:sigma factor antagonist activity"/>
    <property type="evidence" value="ECO:0007669"/>
    <property type="project" value="TreeGrafter"/>
</dbReference>
<dbReference type="KEGG" id="fae:FAES_4601"/>
<evidence type="ECO:0000259" key="2">
    <source>
        <dbReference type="Pfam" id="PF04773"/>
    </source>
</evidence>
<dbReference type="STRING" id="1166018.FAES_4601"/>
<keyword evidence="1" id="KW-0472">Membrane</keyword>
<organism evidence="3 4">
    <name type="scientific">Fibrella aestuarina BUZ 2</name>
    <dbReference type="NCBI Taxonomy" id="1166018"/>
    <lineage>
        <taxon>Bacteria</taxon>
        <taxon>Pseudomonadati</taxon>
        <taxon>Bacteroidota</taxon>
        <taxon>Cytophagia</taxon>
        <taxon>Cytophagales</taxon>
        <taxon>Spirosomataceae</taxon>
        <taxon>Fibrella</taxon>
    </lineage>
</organism>
<dbReference type="AlphaFoldDB" id="I0KEP7"/>
<evidence type="ECO:0000313" key="4">
    <source>
        <dbReference type="Proteomes" id="UP000011058"/>
    </source>
</evidence>
<proteinExistence type="predicted"/>
<sequence length="267" mass="29903">MKPYALYTAEELAADDLFVRWVQHPYDEEVSAFWQQLLNQQPRLSARFDEARSLILHAGSSLSLPALLPDESDTLWRRIRGSLQDMEDVRSLRPEVRRFIGWWYFVRAIAATACIASLLGLAVYKQYTQEASRLITTTTQARLITLPDGSQVRLFPHSSLRFTPRGFARESTAEGSVHTELTRAVWLDGTAEFDVVNSPAGGVTNAFRVHTEHLTAEATGTHFKVTHTDAQTNVALREGHLNLLLGHQQVRQLNPGEVVSVAGGEIR</sequence>